<reference evidence="5" key="2">
    <citation type="submission" date="2023-05" db="EMBL/GenBank/DDBJ databases">
        <authorList>
            <person name="Fouks B."/>
        </authorList>
    </citation>
    <scope>NUCLEOTIDE SEQUENCE</scope>
    <source>
        <strain evidence="5">Stay&amp;Tobe</strain>
        <tissue evidence="5">Testes</tissue>
    </source>
</reference>
<dbReference type="PROSITE" id="PS51885">
    <property type="entry name" value="NEPRILYSIN"/>
    <property type="match status" value="1"/>
</dbReference>
<dbReference type="InterPro" id="IPR008753">
    <property type="entry name" value="Peptidase_M13_N"/>
</dbReference>
<dbReference type="Proteomes" id="UP001233999">
    <property type="component" value="Unassembled WGS sequence"/>
</dbReference>
<dbReference type="Gene3D" id="1.10.1380.10">
    <property type="entry name" value="Neutral endopeptidase , domain2"/>
    <property type="match status" value="1"/>
</dbReference>
<dbReference type="GO" id="GO:0005886">
    <property type="term" value="C:plasma membrane"/>
    <property type="evidence" value="ECO:0007669"/>
    <property type="project" value="UniProtKB-SubCell"/>
</dbReference>
<evidence type="ECO:0000256" key="1">
    <source>
        <dbReference type="ARBA" id="ARBA00004401"/>
    </source>
</evidence>
<dbReference type="GO" id="GO:0004222">
    <property type="term" value="F:metalloendopeptidase activity"/>
    <property type="evidence" value="ECO:0007669"/>
    <property type="project" value="InterPro"/>
</dbReference>
<comment type="caution">
    <text evidence="5">The sequence shown here is derived from an EMBL/GenBank/DDBJ whole genome shotgun (WGS) entry which is preliminary data.</text>
</comment>
<protein>
    <recommendedName>
        <fullName evidence="4">Peptidase M13 N-terminal domain-containing protein</fullName>
    </recommendedName>
</protein>
<dbReference type="GO" id="GO:0006508">
    <property type="term" value="P:proteolysis"/>
    <property type="evidence" value="ECO:0007669"/>
    <property type="project" value="InterPro"/>
</dbReference>
<comment type="subcellular location">
    <subcellularLocation>
        <location evidence="1">Cell membrane</location>
        <topology evidence="1">Single-pass type II membrane protein</topology>
    </subcellularLocation>
</comment>
<accession>A0AAD8E294</accession>
<keyword evidence="6" id="KW-1185">Reference proteome</keyword>
<feature type="coiled-coil region" evidence="3">
    <location>
        <begin position="174"/>
        <end position="201"/>
    </location>
</feature>
<proteinExistence type="inferred from homology"/>
<dbReference type="InterPro" id="IPR000718">
    <property type="entry name" value="Peptidase_M13"/>
</dbReference>
<organism evidence="5 6">
    <name type="scientific">Diploptera punctata</name>
    <name type="common">Pacific beetle cockroach</name>
    <dbReference type="NCBI Taxonomy" id="6984"/>
    <lineage>
        <taxon>Eukaryota</taxon>
        <taxon>Metazoa</taxon>
        <taxon>Ecdysozoa</taxon>
        <taxon>Arthropoda</taxon>
        <taxon>Hexapoda</taxon>
        <taxon>Insecta</taxon>
        <taxon>Pterygota</taxon>
        <taxon>Neoptera</taxon>
        <taxon>Polyneoptera</taxon>
        <taxon>Dictyoptera</taxon>
        <taxon>Blattodea</taxon>
        <taxon>Blaberoidea</taxon>
        <taxon>Blaberidae</taxon>
        <taxon>Diplopterinae</taxon>
        <taxon>Diploptera</taxon>
    </lineage>
</organism>
<comment type="similarity">
    <text evidence="2">Belongs to the peptidase M13 family.</text>
</comment>
<evidence type="ECO:0000259" key="4">
    <source>
        <dbReference type="Pfam" id="PF05649"/>
    </source>
</evidence>
<dbReference type="InterPro" id="IPR042089">
    <property type="entry name" value="Peptidase_M13_dom_2"/>
</dbReference>
<keyword evidence="3" id="KW-0175">Coiled coil</keyword>
<dbReference type="EMBL" id="JASPKZ010010507">
    <property type="protein sequence ID" value="KAJ9574301.1"/>
    <property type="molecule type" value="Genomic_DNA"/>
</dbReference>
<evidence type="ECO:0000256" key="3">
    <source>
        <dbReference type="SAM" id="Coils"/>
    </source>
</evidence>
<feature type="non-terminal residue" evidence="5">
    <location>
        <position position="1"/>
    </location>
</feature>
<evidence type="ECO:0000313" key="5">
    <source>
        <dbReference type="EMBL" id="KAJ9574301.1"/>
    </source>
</evidence>
<sequence>RNFSDYFTDLKRAVIELKLYSTTDPDELTEHIENITSFINSDVFSSFQEIDPWRIRVNTQEKNFTTKTVKELETKYPIVQWKILFGALFNSTALDSNTKVQVYFENYFDKIFDHLNKSLSDQIGRVIVHNGLLAMLAHDIYMDLIKPRPCDREDYCLKIASKLMKYASSSLYLSSFTEQELDDMENELDTLFKELKDVLKEQINITSWLDEESRNIMLDKLSNMTIMVPSSRSILLNSKFLNSYFLNNLNFTTHFDNAIELLRQGRNHLYSHVGINTSEPEAMLFFSLPSDIHPISVYELNTVCKYS</sequence>
<name>A0AAD8E294_DIPPU</name>
<evidence type="ECO:0000313" key="6">
    <source>
        <dbReference type="Proteomes" id="UP001233999"/>
    </source>
</evidence>
<dbReference type="SUPFAM" id="SSF55486">
    <property type="entry name" value="Metalloproteases ('zincins'), catalytic domain"/>
    <property type="match status" value="1"/>
</dbReference>
<feature type="domain" description="Peptidase M13 N-terminal" evidence="4">
    <location>
        <begin position="58"/>
        <end position="228"/>
    </location>
</feature>
<gene>
    <name evidence="5" type="ORF">L9F63_026055</name>
</gene>
<reference evidence="5" key="1">
    <citation type="journal article" date="2023" name="IScience">
        <title>Live-bearing cockroach genome reveals convergent evolutionary mechanisms linked to viviparity in insects and beyond.</title>
        <authorList>
            <person name="Fouks B."/>
            <person name="Harrison M.C."/>
            <person name="Mikhailova A.A."/>
            <person name="Marchal E."/>
            <person name="English S."/>
            <person name="Carruthers M."/>
            <person name="Jennings E.C."/>
            <person name="Chiamaka E.L."/>
            <person name="Frigard R.A."/>
            <person name="Pippel M."/>
            <person name="Attardo G.M."/>
            <person name="Benoit J.B."/>
            <person name="Bornberg-Bauer E."/>
            <person name="Tobe S.S."/>
        </authorList>
    </citation>
    <scope>NUCLEOTIDE SEQUENCE</scope>
    <source>
        <strain evidence="5">Stay&amp;Tobe</strain>
    </source>
</reference>
<dbReference type="InterPro" id="IPR024079">
    <property type="entry name" value="MetalloPept_cat_dom_sf"/>
</dbReference>
<evidence type="ECO:0000256" key="2">
    <source>
        <dbReference type="ARBA" id="ARBA00007357"/>
    </source>
</evidence>
<dbReference type="AlphaFoldDB" id="A0AAD8E294"/>
<dbReference type="Gene3D" id="3.40.390.10">
    <property type="entry name" value="Collagenase (Catalytic Domain)"/>
    <property type="match status" value="1"/>
</dbReference>
<dbReference type="Pfam" id="PF05649">
    <property type="entry name" value="Peptidase_M13_N"/>
    <property type="match status" value="1"/>
</dbReference>